<reference evidence="3 4" key="1">
    <citation type="submission" date="2017-12" db="EMBL/GenBank/DDBJ databases">
        <title>Sequencing, de novo assembly and annotation of complete genome of a new Thraustochytrid species, strain FCC1311.</title>
        <authorList>
            <person name="Sedici K."/>
            <person name="Godart F."/>
            <person name="Aiese Cigliano R."/>
            <person name="Sanseverino W."/>
            <person name="Barakat M."/>
            <person name="Ortet P."/>
            <person name="Marechal E."/>
            <person name="Cagnac O."/>
            <person name="Amato A."/>
        </authorList>
    </citation>
    <scope>NUCLEOTIDE SEQUENCE [LARGE SCALE GENOMIC DNA]</scope>
</reference>
<keyword evidence="1" id="KW-0175">Coiled coil</keyword>
<dbReference type="EMBL" id="BEYU01000007">
    <property type="protein sequence ID" value="GBG24645.1"/>
    <property type="molecule type" value="Genomic_DNA"/>
</dbReference>
<dbReference type="Gene3D" id="3.30.1520.10">
    <property type="entry name" value="Phox-like domain"/>
    <property type="match status" value="1"/>
</dbReference>
<dbReference type="SUPFAM" id="SSF64268">
    <property type="entry name" value="PX domain"/>
    <property type="match status" value="1"/>
</dbReference>
<feature type="compositionally biased region" description="Acidic residues" evidence="2">
    <location>
        <begin position="172"/>
        <end position="201"/>
    </location>
</feature>
<comment type="caution">
    <text evidence="3">The sequence shown here is derived from an EMBL/GenBank/DDBJ whole genome shotgun (WGS) entry which is preliminary data.</text>
</comment>
<evidence type="ECO:0008006" key="5">
    <source>
        <dbReference type="Google" id="ProtNLM"/>
    </source>
</evidence>
<feature type="region of interest" description="Disordered" evidence="2">
    <location>
        <begin position="1"/>
        <end position="34"/>
    </location>
</feature>
<dbReference type="AlphaFoldDB" id="A0A2R5G281"/>
<feature type="compositionally biased region" description="Low complexity" evidence="2">
    <location>
        <begin position="202"/>
        <end position="211"/>
    </location>
</feature>
<feature type="compositionally biased region" description="Basic and acidic residues" evidence="2">
    <location>
        <begin position="737"/>
        <end position="754"/>
    </location>
</feature>
<feature type="coiled-coil region" evidence="1">
    <location>
        <begin position="543"/>
        <end position="581"/>
    </location>
</feature>
<feature type="compositionally biased region" description="Polar residues" evidence="2">
    <location>
        <begin position="153"/>
        <end position="163"/>
    </location>
</feature>
<evidence type="ECO:0000256" key="2">
    <source>
        <dbReference type="SAM" id="MobiDB-lite"/>
    </source>
</evidence>
<dbReference type="GO" id="GO:0035091">
    <property type="term" value="F:phosphatidylinositol binding"/>
    <property type="evidence" value="ECO:0007669"/>
    <property type="project" value="InterPro"/>
</dbReference>
<feature type="region of interest" description="Disordered" evidence="2">
    <location>
        <begin position="357"/>
        <end position="377"/>
    </location>
</feature>
<gene>
    <name evidence="3" type="ORF">FCC1311_008642</name>
</gene>
<feature type="region of interest" description="Disordered" evidence="2">
    <location>
        <begin position="288"/>
        <end position="310"/>
    </location>
</feature>
<dbReference type="InParanoid" id="A0A2R5G281"/>
<feature type="region of interest" description="Disordered" evidence="2">
    <location>
        <begin position="721"/>
        <end position="754"/>
    </location>
</feature>
<name>A0A2R5G281_9STRA</name>
<keyword evidence="4" id="KW-1185">Reference proteome</keyword>
<organism evidence="3 4">
    <name type="scientific">Hondaea fermentalgiana</name>
    <dbReference type="NCBI Taxonomy" id="2315210"/>
    <lineage>
        <taxon>Eukaryota</taxon>
        <taxon>Sar</taxon>
        <taxon>Stramenopiles</taxon>
        <taxon>Bigyra</taxon>
        <taxon>Labyrinthulomycetes</taxon>
        <taxon>Thraustochytrida</taxon>
        <taxon>Thraustochytriidae</taxon>
        <taxon>Hondaea</taxon>
    </lineage>
</organism>
<accession>A0A2R5G281</accession>
<proteinExistence type="predicted"/>
<evidence type="ECO:0000256" key="1">
    <source>
        <dbReference type="SAM" id="Coils"/>
    </source>
</evidence>
<dbReference type="CDD" id="cd06093">
    <property type="entry name" value="PX_domain"/>
    <property type="match status" value="1"/>
</dbReference>
<sequence>MRSGTAVGKKTPGNNQHTSVLPKLPSENETLSDDEDCHAAYGKASHGAQTTTRLSLAELRLNASGAYGGLKGGAMTSVGMSGPREHSRQWMQTILGASSTARYHNEQAAAKRAAAAAAATTTTTTAATATATAAATGDNSATIHVKLNQPWQQHSYAKSASSLQHRHYSASDTDDEEEDEEGDTENDAIEENDDDDDDSGETGDTSMSSDESSTDEADGNDLRMAGEYGRALLDLLEKESRRARILSDLLDREQKMNTDLLGKQEDISRLRRRATHQQAHLEQLEEQAQELEHSLHKQKQAAHEEKRRRRALEREIEKLRALVSERDSLRAGTASAASEFEHTGSDAGTFDESFFNSSEEYEHDPSSVLRHSPSQEVRDELRKRYLESMSPRTSLDDEYDSQHMLERGARLPANEEPDDVRVLAQTAALVGQKMTLLASAHFDGKERPSFVRGSRGDIAEDMTAAQQVEQMRRFKREQEALGHDQDLNQDDDHEFRPLGSAVDCNESYVTEYFASASQAPDCGAIDVYHEEDESLLPPDESEYEEVRAMYEEERERRQQLQAEVEALLEECELQRQRAERRRTRGRPSGRNSGLFSVGINGLGGRFGDETTMMLSHTRGGGQNDAKYTLAVDFAVHQLTTELGYEQTRRATIGKCEIFTGGLSRRRTFVSRRGGHDAMASLWRESKPLILDTGASDASDARLLRDTATIEPLQTVDEISAVTPMMERRRPPPLTLPREPRANREDRPSSRLRLRADERRKRRIGVGTMVCHGESHMTYVIQVENDHGGWRMVQTRFRQFEHIFKWVCEHHAGGLLPADPLPLPRGNGWFSGGSSTDPQNVKERRSWLEHTILSVQHAEPALVDVLMDHIGIVGARATTPS</sequence>
<evidence type="ECO:0000313" key="3">
    <source>
        <dbReference type="EMBL" id="GBG24645.1"/>
    </source>
</evidence>
<protein>
    <recommendedName>
        <fullName evidence="5">PX domain-containing protein</fullName>
    </recommendedName>
</protein>
<evidence type="ECO:0000313" key="4">
    <source>
        <dbReference type="Proteomes" id="UP000241890"/>
    </source>
</evidence>
<dbReference type="Proteomes" id="UP000241890">
    <property type="component" value="Unassembled WGS sequence"/>
</dbReference>
<feature type="region of interest" description="Disordered" evidence="2">
    <location>
        <begin position="153"/>
        <end position="222"/>
    </location>
</feature>
<dbReference type="InterPro" id="IPR036871">
    <property type="entry name" value="PX_dom_sf"/>
</dbReference>
<feature type="compositionally biased region" description="Basic and acidic residues" evidence="2">
    <location>
        <begin position="290"/>
        <end position="305"/>
    </location>
</feature>